<keyword evidence="3" id="KW-1185">Reference proteome</keyword>
<dbReference type="EMBL" id="UWPJ01000023">
    <property type="protein sequence ID" value="VCU70839.1"/>
    <property type="molecule type" value="Genomic_DNA"/>
</dbReference>
<protein>
    <recommendedName>
        <fullName evidence="4">5-bromo-4-chloroindolyl phosphate hydrolysis protein</fullName>
    </recommendedName>
</protein>
<dbReference type="AlphaFoldDB" id="A0A3P4B3H4"/>
<accession>A0A3P4B3H4</accession>
<dbReference type="OrthoDB" id="754271at2"/>
<keyword evidence="1" id="KW-0812">Transmembrane</keyword>
<keyword evidence="1" id="KW-1133">Transmembrane helix</keyword>
<name>A0A3P4B3H4_9BURK</name>
<dbReference type="RefSeq" id="WP_124080304.1">
    <property type="nucleotide sequence ID" value="NZ_UWPJ01000023.1"/>
</dbReference>
<evidence type="ECO:0000313" key="3">
    <source>
        <dbReference type="Proteomes" id="UP000277294"/>
    </source>
</evidence>
<keyword evidence="1" id="KW-0472">Membrane</keyword>
<proteinExistence type="predicted"/>
<evidence type="ECO:0000256" key="1">
    <source>
        <dbReference type="SAM" id="Phobius"/>
    </source>
</evidence>
<organism evidence="2 3">
    <name type="scientific">Pigmentiphaga humi</name>
    <dbReference type="NCBI Taxonomy" id="2478468"/>
    <lineage>
        <taxon>Bacteria</taxon>
        <taxon>Pseudomonadati</taxon>
        <taxon>Pseudomonadota</taxon>
        <taxon>Betaproteobacteria</taxon>
        <taxon>Burkholderiales</taxon>
        <taxon>Alcaligenaceae</taxon>
        <taxon>Pigmentiphaga</taxon>
    </lineage>
</organism>
<reference evidence="2 3" key="1">
    <citation type="submission" date="2018-10" db="EMBL/GenBank/DDBJ databases">
        <authorList>
            <person name="Criscuolo A."/>
        </authorList>
    </citation>
    <scope>NUCLEOTIDE SEQUENCE [LARGE SCALE GENOMIC DNA]</scope>
    <source>
        <strain evidence="2">DnA1</strain>
    </source>
</reference>
<gene>
    <name evidence="2" type="ORF">PIGHUM_02918</name>
</gene>
<evidence type="ECO:0008006" key="4">
    <source>
        <dbReference type="Google" id="ProtNLM"/>
    </source>
</evidence>
<sequence length="279" mass="31126">MKSPEFLRKQTEWVHFHRSWLGWCIFLVGASISAITALVASPAAATLLFAIASSIFLFSRQDSLAKIGVFGVSAEYREKLNKEIDRVRALTRSLSRVLDADLVNHSAGIYGSWDSAVDTYESLHSLLAVEGEADPMAVLFPSFFNQFVYRAYAAIAMDRVVDSLSGALKDACKQSENGLPTCNGEHVFLSPEGEPNLSVTFFGSRFISPPQESFSSLDEYRRHMEKIIDDLESNIVSTRIKAAMKREIFDLVELLRVAFDSGDLRQVEKIIQMTRRDGG</sequence>
<feature type="transmembrane region" description="Helical" evidence="1">
    <location>
        <begin position="20"/>
        <end position="51"/>
    </location>
</feature>
<evidence type="ECO:0000313" key="2">
    <source>
        <dbReference type="EMBL" id="VCU70839.1"/>
    </source>
</evidence>
<dbReference type="Proteomes" id="UP000277294">
    <property type="component" value="Unassembled WGS sequence"/>
</dbReference>